<dbReference type="RefSeq" id="WP_176240093.1">
    <property type="nucleotide sequence ID" value="NZ_AP024412.1"/>
</dbReference>
<gene>
    <name evidence="6" type="ORF">MPAN_009340</name>
</gene>
<comment type="subcellular location">
    <subcellularLocation>
        <location evidence="1">Membrane</location>
        <topology evidence="1">Single-pass membrane protein</topology>
    </subcellularLocation>
</comment>
<dbReference type="EMBL" id="AP024412">
    <property type="protein sequence ID" value="BCR36041.1"/>
    <property type="molecule type" value="Genomic_DNA"/>
</dbReference>
<name>A0A7U9XVJ8_9MOLU</name>
<evidence type="ECO:0000256" key="4">
    <source>
        <dbReference type="ARBA" id="ARBA00022989"/>
    </source>
</evidence>
<evidence type="ECO:0000256" key="3">
    <source>
        <dbReference type="ARBA" id="ARBA00022692"/>
    </source>
</evidence>
<keyword evidence="7" id="KW-1185">Reference proteome</keyword>
<reference evidence="6" key="1">
    <citation type="submission" date="2021-01" db="EMBL/GenBank/DDBJ databases">
        <title>Draft genome sequence of Acholeplasmataceae bacterium strain Mahy22.</title>
        <authorList>
            <person name="Watanabe M."/>
            <person name="Kojima H."/>
            <person name="Fukui M."/>
        </authorList>
    </citation>
    <scope>NUCLEOTIDE SEQUENCE</scope>
    <source>
        <strain evidence="6">Mahy22</strain>
    </source>
</reference>
<dbReference type="Gene3D" id="1.20.1440.20">
    <property type="entry name" value="LemA-like domain"/>
    <property type="match status" value="1"/>
</dbReference>
<protein>
    <submittedName>
        <fullName evidence="6">LemA family protein</fullName>
    </submittedName>
</protein>
<evidence type="ECO:0000313" key="6">
    <source>
        <dbReference type="EMBL" id="BCR36041.1"/>
    </source>
</evidence>
<dbReference type="PANTHER" id="PTHR34478:SF2">
    <property type="entry name" value="MEMBRANE PROTEIN"/>
    <property type="match status" value="1"/>
</dbReference>
<evidence type="ECO:0000313" key="7">
    <source>
        <dbReference type="Proteomes" id="UP000620133"/>
    </source>
</evidence>
<evidence type="ECO:0000256" key="2">
    <source>
        <dbReference type="ARBA" id="ARBA00008854"/>
    </source>
</evidence>
<keyword evidence="3" id="KW-0812">Transmembrane</keyword>
<dbReference type="AlphaFoldDB" id="A0A7U9XVJ8"/>
<dbReference type="PANTHER" id="PTHR34478">
    <property type="entry name" value="PROTEIN LEMA"/>
    <property type="match status" value="1"/>
</dbReference>
<proteinExistence type="inferred from homology"/>
<accession>A0A7U9XVJ8</accession>
<comment type="similarity">
    <text evidence="2">Belongs to the LemA family.</text>
</comment>
<dbReference type="Proteomes" id="UP000620133">
    <property type="component" value="Chromosome"/>
</dbReference>
<keyword evidence="5" id="KW-0472">Membrane</keyword>
<sequence>MIYEFNPGVWIPLGIVVLALVLFLGWMIKTYNMFVGLRNKVRNSWSQIDIQLKRRFDLIPNLVEVAKGYAKHESDIFTAFAEARTMYHQSSESNNVELAAKAESGLNGAISRLLAVSEQYPELKANSNFQSLMEELSDTEDKITYSRQFYNDHVMKINNQVEMFPSNIVASMFHFKSESFFEITHEHEREGVKIKF</sequence>
<dbReference type="Pfam" id="PF04011">
    <property type="entry name" value="LemA"/>
    <property type="match status" value="1"/>
</dbReference>
<organism evidence="6 7">
    <name type="scientific">Mariniplasma anaerobium</name>
    <dbReference type="NCBI Taxonomy" id="2735436"/>
    <lineage>
        <taxon>Bacteria</taxon>
        <taxon>Bacillati</taxon>
        <taxon>Mycoplasmatota</taxon>
        <taxon>Mollicutes</taxon>
        <taxon>Acholeplasmatales</taxon>
        <taxon>Acholeplasmataceae</taxon>
        <taxon>Mariniplasma</taxon>
    </lineage>
</organism>
<dbReference type="SUPFAM" id="SSF140478">
    <property type="entry name" value="LemA-like"/>
    <property type="match status" value="1"/>
</dbReference>
<dbReference type="GO" id="GO:0016020">
    <property type="term" value="C:membrane"/>
    <property type="evidence" value="ECO:0007669"/>
    <property type="project" value="UniProtKB-SubCell"/>
</dbReference>
<keyword evidence="4" id="KW-1133">Transmembrane helix</keyword>
<dbReference type="KEGG" id="manr:MPAN_009340"/>
<evidence type="ECO:0000256" key="5">
    <source>
        <dbReference type="ARBA" id="ARBA00023136"/>
    </source>
</evidence>
<dbReference type="InterPro" id="IPR023353">
    <property type="entry name" value="LemA-like_dom_sf"/>
</dbReference>
<dbReference type="InterPro" id="IPR007156">
    <property type="entry name" value="MamQ_LemA"/>
</dbReference>
<evidence type="ECO:0000256" key="1">
    <source>
        <dbReference type="ARBA" id="ARBA00004167"/>
    </source>
</evidence>